<evidence type="ECO:0000313" key="10">
    <source>
        <dbReference type="EMBL" id="NXX82824.1"/>
    </source>
</evidence>
<keyword evidence="7" id="KW-0325">Glycoprotein</keyword>
<dbReference type="SUPFAM" id="SSF49313">
    <property type="entry name" value="Cadherin-like"/>
    <property type="match status" value="1"/>
</dbReference>
<comment type="subcellular location">
    <subcellularLocation>
        <location evidence="1">Cell membrane</location>
        <topology evidence="1">Single-pass type I membrane protein</topology>
    </subcellularLocation>
</comment>
<dbReference type="Gene3D" id="2.60.40.60">
    <property type="entry name" value="Cadherins"/>
    <property type="match status" value="1"/>
</dbReference>
<feature type="non-terminal residue" evidence="10">
    <location>
        <position position="95"/>
    </location>
</feature>
<proteinExistence type="predicted"/>
<gene>
    <name evidence="10" type="primary">Pcdhgb7</name>
    <name evidence="10" type="ORF">UROIND_R15833</name>
</gene>
<name>A0A852L0X1_UROIN</name>
<dbReference type="GO" id="GO:0005509">
    <property type="term" value="F:calcium ion binding"/>
    <property type="evidence" value="ECO:0007669"/>
    <property type="project" value="UniProtKB-UniRule"/>
</dbReference>
<evidence type="ECO:0000256" key="4">
    <source>
        <dbReference type="ARBA" id="ARBA00022729"/>
    </source>
</evidence>
<dbReference type="GO" id="GO:0005886">
    <property type="term" value="C:plasma membrane"/>
    <property type="evidence" value="ECO:0007669"/>
    <property type="project" value="UniProtKB-SubCell"/>
</dbReference>
<keyword evidence="5" id="KW-1133">Transmembrane helix</keyword>
<sequence>STLSEAAPPNTVVALFKVRDRDSGDNGRTDCELLGEQPFSIVSQADGAYALVTSDVLDREQVAKYNVTVQARDEGSPALSVSKTLLVRVLDVNDN</sequence>
<dbReference type="InterPro" id="IPR050174">
    <property type="entry name" value="Protocadherin/Cadherin-CA"/>
</dbReference>
<keyword evidence="6" id="KW-0472">Membrane</keyword>
<keyword evidence="11" id="KW-1185">Reference proteome</keyword>
<dbReference type="Proteomes" id="UP000654395">
    <property type="component" value="Unassembled WGS sequence"/>
</dbReference>
<feature type="domain" description="Cadherin" evidence="9">
    <location>
        <begin position="2"/>
        <end position="95"/>
    </location>
</feature>
<dbReference type="AlphaFoldDB" id="A0A852L0X1"/>
<evidence type="ECO:0000256" key="6">
    <source>
        <dbReference type="ARBA" id="ARBA00023136"/>
    </source>
</evidence>
<dbReference type="EMBL" id="WBNH01008702">
    <property type="protein sequence ID" value="NXX82824.1"/>
    <property type="molecule type" value="Genomic_DNA"/>
</dbReference>
<evidence type="ECO:0000256" key="5">
    <source>
        <dbReference type="ARBA" id="ARBA00022989"/>
    </source>
</evidence>
<dbReference type="InterPro" id="IPR015919">
    <property type="entry name" value="Cadherin-like_sf"/>
</dbReference>
<keyword evidence="2" id="KW-1003">Cell membrane</keyword>
<dbReference type="PANTHER" id="PTHR24028">
    <property type="entry name" value="CADHERIN-87A"/>
    <property type="match status" value="1"/>
</dbReference>
<dbReference type="GO" id="GO:0007156">
    <property type="term" value="P:homophilic cell adhesion via plasma membrane adhesion molecules"/>
    <property type="evidence" value="ECO:0007669"/>
    <property type="project" value="InterPro"/>
</dbReference>
<organism evidence="10 11">
    <name type="scientific">Urocolius indicus</name>
    <name type="common">Red-faced mousebird</name>
    <name type="synonym">Colius indicus</name>
    <dbReference type="NCBI Taxonomy" id="458196"/>
    <lineage>
        <taxon>Eukaryota</taxon>
        <taxon>Metazoa</taxon>
        <taxon>Chordata</taxon>
        <taxon>Craniata</taxon>
        <taxon>Vertebrata</taxon>
        <taxon>Euteleostomi</taxon>
        <taxon>Archelosauria</taxon>
        <taxon>Archosauria</taxon>
        <taxon>Dinosauria</taxon>
        <taxon>Saurischia</taxon>
        <taxon>Theropoda</taxon>
        <taxon>Coelurosauria</taxon>
        <taxon>Aves</taxon>
        <taxon>Neognathae</taxon>
        <taxon>Neoaves</taxon>
        <taxon>Telluraves</taxon>
        <taxon>Coraciimorphae</taxon>
        <taxon>Coliiformes</taxon>
        <taxon>Coliidae</taxon>
        <taxon>Urocolius</taxon>
    </lineage>
</organism>
<evidence type="ECO:0000259" key="9">
    <source>
        <dbReference type="PROSITE" id="PS50268"/>
    </source>
</evidence>
<accession>A0A852L0X1</accession>
<dbReference type="FunFam" id="2.60.40.60:FF:000003">
    <property type="entry name" value="Protocadherin alpha 2"/>
    <property type="match status" value="1"/>
</dbReference>
<dbReference type="OrthoDB" id="6252479at2759"/>
<dbReference type="InterPro" id="IPR002126">
    <property type="entry name" value="Cadherin-like_dom"/>
</dbReference>
<dbReference type="PROSITE" id="PS50268">
    <property type="entry name" value="CADHERIN_2"/>
    <property type="match status" value="1"/>
</dbReference>
<evidence type="ECO:0000256" key="1">
    <source>
        <dbReference type="ARBA" id="ARBA00004251"/>
    </source>
</evidence>
<dbReference type="PRINTS" id="PR00205">
    <property type="entry name" value="CADHERIN"/>
</dbReference>
<keyword evidence="8" id="KW-0106">Calcium</keyword>
<evidence type="ECO:0000313" key="11">
    <source>
        <dbReference type="Proteomes" id="UP000654395"/>
    </source>
</evidence>
<evidence type="ECO:0000256" key="8">
    <source>
        <dbReference type="PROSITE-ProRule" id="PRU00043"/>
    </source>
</evidence>
<reference evidence="10" key="1">
    <citation type="submission" date="2020-02" db="EMBL/GenBank/DDBJ databases">
        <title>Bird 10,000 Genomes (B10K) Project - Family phase.</title>
        <authorList>
            <person name="Zhang G."/>
        </authorList>
    </citation>
    <scope>NUCLEOTIDE SEQUENCE</scope>
    <source>
        <strain evidence="10">B10K-DU-030-59</strain>
    </source>
</reference>
<keyword evidence="3" id="KW-0812">Transmembrane</keyword>
<evidence type="ECO:0000256" key="7">
    <source>
        <dbReference type="ARBA" id="ARBA00023180"/>
    </source>
</evidence>
<dbReference type="CDD" id="cd11304">
    <property type="entry name" value="Cadherin_repeat"/>
    <property type="match status" value="1"/>
</dbReference>
<evidence type="ECO:0000256" key="3">
    <source>
        <dbReference type="ARBA" id="ARBA00022692"/>
    </source>
</evidence>
<comment type="caution">
    <text evidence="10">The sequence shown here is derived from an EMBL/GenBank/DDBJ whole genome shotgun (WGS) entry which is preliminary data.</text>
</comment>
<evidence type="ECO:0000256" key="2">
    <source>
        <dbReference type="ARBA" id="ARBA00022475"/>
    </source>
</evidence>
<keyword evidence="4" id="KW-0732">Signal</keyword>
<feature type="non-terminal residue" evidence="10">
    <location>
        <position position="1"/>
    </location>
</feature>
<dbReference type="SMART" id="SM00112">
    <property type="entry name" value="CA"/>
    <property type="match status" value="1"/>
</dbReference>
<dbReference type="Pfam" id="PF00028">
    <property type="entry name" value="Cadherin"/>
    <property type="match status" value="1"/>
</dbReference>
<protein>
    <submittedName>
        <fullName evidence="10">PCDGJ protein</fullName>
    </submittedName>
</protein>